<gene>
    <name evidence="2" type="ORF">HNP77_000968</name>
</gene>
<comment type="caution">
    <text evidence="2">The sequence shown here is derived from an EMBL/GenBank/DDBJ whole genome shotgun (WGS) entry which is preliminary data.</text>
</comment>
<feature type="chain" id="PRO_5032578846" evidence="1">
    <location>
        <begin position="21"/>
        <end position="397"/>
    </location>
</feature>
<evidence type="ECO:0000313" key="3">
    <source>
        <dbReference type="Proteomes" id="UP000578697"/>
    </source>
</evidence>
<organism evidence="2 3">
    <name type="scientific">Treponema rectale</name>
    <dbReference type="NCBI Taxonomy" id="744512"/>
    <lineage>
        <taxon>Bacteria</taxon>
        <taxon>Pseudomonadati</taxon>
        <taxon>Spirochaetota</taxon>
        <taxon>Spirochaetia</taxon>
        <taxon>Spirochaetales</taxon>
        <taxon>Treponemataceae</taxon>
        <taxon>Treponema</taxon>
    </lineage>
</organism>
<evidence type="ECO:0000256" key="1">
    <source>
        <dbReference type="SAM" id="SignalP"/>
    </source>
</evidence>
<dbReference type="Proteomes" id="UP000578697">
    <property type="component" value="Unassembled WGS sequence"/>
</dbReference>
<evidence type="ECO:0000313" key="2">
    <source>
        <dbReference type="EMBL" id="MBB5218599.1"/>
    </source>
</evidence>
<dbReference type="PROSITE" id="PS51257">
    <property type="entry name" value="PROKAR_LIPOPROTEIN"/>
    <property type="match status" value="1"/>
</dbReference>
<protein>
    <submittedName>
        <fullName evidence="2">Uncharacterized protein</fullName>
    </submittedName>
</protein>
<dbReference type="RefSeq" id="WP_184652047.1">
    <property type="nucleotide sequence ID" value="NZ_JACHFR010000002.1"/>
</dbReference>
<accession>A0A840S7M3</accession>
<keyword evidence="3" id="KW-1185">Reference proteome</keyword>
<dbReference type="AlphaFoldDB" id="A0A840S7M3"/>
<feature type="signal peptide" evidence="1">
    <location>
        <begin position="1"/>
        <end position="20"/>
    </location>
</feature>
<reference evidence="2 3" key="1">
    <citation type="submission" date="2020-08" db="EMBL/GenBank/DDBJ databases">
        <title>Genomic Encyclopedia of Type Strains, Phase IV (KMG-IV): sequencing the most valuable type-strain genomes for metagenomic binning, comparative biology and taxonomic classification.</title>
        <authorList>
            <person name="Goeker M."/>
        </authorList>
    </citation>
    <scope>NUCLEOTIDE SEQUENCE [LARGE SCALE GENOMIC DNA]</scope>
    <source>
        <strain evidence="2 3">DSM 103679</strain>
    </source>
</reference>
<sequence>MLKKIIFITVYIFASGCLFAQTPGEYIEYIENLKTQINEVKSDDNVSSRTVRQLRNELSDIYDLFENENFVVKTDNGLKLRIGNYDKEKQGWDVFLEADIAGRKKLFNQKLSLPYSVFTGKKFTPVKRMTSHQKEDYEYSVEIYNELLNNSGIILSAELNYSIKKWAAASEYRFVPHSVVFYESRNGIDKPLFSVGEKNLKHVTFIEKTQVEIRSDYQIKVDYERCASILESEAGIDENSDFQDESEDGNDSLQSGRRVFFGEVEIREKEPVFVRGSLTWGMGRFGFAGATVGYDLTSIDSTAIYDFGLLAGLNMSITKFFRPYVQGAAEIATDNHFTLKASAGLDFKIGYLLFTAAANYNFDWNLTPLINDFVNSSLTDVKREDYVTYSFGMGVTW</sequence>
<name>A0A840S7M3_9SPIR</name>
<keyword evidence="1" id="KW-0732">Signal</keyword>
<dbReference type="EMBL" id="JACHFR010000002">
    <property type="protein sequence ID" value="MBB5218599.1"/>
    <property type="molecule type" value="Genomic_DNA"/>
</dbReference>
<proteinExistence type="predicted"/>